<dbReference type="EMBL" id="SDEE01000221">
    <property type="protein sequence ID" value="RXW19095.1"/>
    <property type="molecule type" value="Genomic_DNA"/>
</dbReference>
<dbReference type="STRING" id="2316362.A0A4Q2DK77"/>
<name>A0A4Q2DK77_9AGAR</name>
<dbReference type="Pfam" id="PF20179">
    <property type="entry name" value="MSS51_C"/>
    <property type="match status" value="1"/>
</dbReference>
<accession>A0A4Q2DK77</accession>
<evidence type="ECO:0000313" key="3">
    <source>
        <dbReference type="Proteomes" id="UP000290288"/>
    </source>
</evidence>
<evidence type="ECO:0000313" key="2">
    <source>
        <dbReference type="EMBL" id="RXW19095.1"/>
    </source>
</evidence>
<evidence type="ECO:0000259" key="1">
    <source>
        <dbReference type="Pfam" id="PF20179"/>
    </source>
</evidence>
<keyword evidence="3" id="KW-1185">Reference proteome</keyword>
<protein>
    <recommendedName>
        <fullName evidence="1">Mitochondrial splicing suppressor 51-like C-terminal domain-containing protein</fullName>
    </recommendedName>
</protein>
<dbReference type="InterPro" id="IPR046824">
    <property type="entry name" value="Mss51-like_C"/>
</dbReference>
<comment type="caution">
    <text evidence="2">The sequence shown here is derived from an EMBL/GenBank/DDBJ whole genome shotgun (WGS) entry which is preliminary data.</text>
</comment>
<organism evidence="2 3">
    <name type="scientific">Candolleomyces aberdarensis</name>
    <dbReference type="NCBI Taxonomy" id="2316362"/>
    <lineage>
        <taxon>Eukaryota</taxon>
        <taxon>Fungi</taxon>
        <taxon>Dikarya</taxon>
        <taxon>Basidiomycota</taxon>
        <taxon>Agaricomycotina</taxon>
        <taxon>Agaricomycetes</taxon>
        <taxon>Agaricomycetidae</taxon>
        <taxon>Agaricales</taxon>
        <taxon>Agaricineae</taxon>
        <taxon>Psathyrellaceae</taxon>
        <taxon>Candolleomyces</taxon>
    </lineage>
</organism>
<dbReference type="PANTHER" id="PTHR28069:SF2">
    <property type="entry name" value="GH20023P"/>
    <property type="match status" value="1"/>
</dbReference>
<sequence>MLDVVKRVKRSYSPGICIDSAHLYLYQGDWARHKPVCKALRALEDAGSSMALHFYNLADPTSGDVINTQELAELTGMCLHADVYDFEKIIGRPLIMIERNLFGWEPRCAACGITDRMIRIRAKQQGQASSTQLQKCMDCQSTFFCSPRHFALIKKTHGTVPINGYGNLSQCQLNQQIREDVRFFNLLSDAKTSISPDAPTALADSAPLTWAPERVMDEWSSLKGSTWEGEFASHLDVPAGKGPFLRSASDGLALPMTILYALEVLNGEWKPKDTLVIHVLGPSGPEIQNSMVFEEIVHRLPGLKRLELLLCGPEMSGVNQTDTKGGPEMELDTCPTYHEHIQQKGSSFKVPDLAVAFNSGASEVESDSWKETMKMLIEKKIPSVFTSFNELEAAKESAMLSELGAPLVPELGPCRNPWGSMLLKTEPGRLDGFYNSNGWFAGGFK</sequence>
<feature type="domain" description="Mitochondrial splicing suppressor 51-like C-terminal" evidence="1">
    <location>
        <begin position="255"/>
        <end position="423"/>
    </location>
</feature>
<dbReference type="PANTHER" id="PTHR28069">
    <property type="entry name" value="GH20023P"/>
    <property type="match status" value="1"/>
</dbReference>
<proteinExistence type="predicted"/>
<reference evidence="2 3" key="1">
    <citation type="submission" date="2019-01" db="EMBL/GenBank/DDBJ databases">
        <title>Draft genome sequence of Psathyrella aberdarensis IHI B618.</title>
        <authorList>
            <person name="Buettner E."/>
            <person name="Kellner H."/>
        </authorList>
    </citation>
    <scope>NUCLEOTIDE SEQUENCE [LARGE SCALE GENOMIC DNA]</scope>
    <source>
        <strain evidence="2 3">IHI B618</strain>
    </source>
</reference>
<dbReference type="Proteomes" id="UP000290288">
    <property type="component" value="Unassembled WGS sequence"/>
</dbReference>
<gene>
    <name evidence="2" type="ORF">EST38_g6752</name>
</gene>
<dbReference type="OrthoDB" id="432970at2759"/>
<dbReference type="AlphaFoldDB" id="A0A4Q2DK77"/>